<evidence type="ECO:0000313" key="13">
    <source>
        <dbReference type="EMBL" id="QKD84744.1"/>
    </source>
</evidence>
<sequence>MLQFVIAVLAGISGQVVAAFFNVPSIVFLLIFGILLGGDGLDWLHPQSLGLGLEVIVALSVALILFEGGLNLELRQLSTVSGSLRNLVTLGTLITLLGGGMAAHWLGEFPWAIAFLYAALVVVTGPTVISPLMKQVQVDRQVSSLLEGEGVLIDPVGAILAVVVLDVILNGNAAPLSVASGLLLRLGIGGGIGALGGWLLGQFLKQAKFLSEGQKNLVVLAGVWGLFGLAQSIRSESGLMTVVLAGLVLRASSIPDERLLRRFKEQLTILAVSILFVLLAADLSLASLFALGWGAGLTVLALMFIVRPLNVAVCTWNSGLNWRQKLFMCWVAPRGIVSASVASLFAILLTQRGISGGEAIKALVFLTILSTVFLQGLTARWVAEWLDITSKQATGAVIVGCNPLSLLIGRMFQERGESVVLIDTDLAACKLAEQEGLRAIASSALDTDVLEQAGLGRVGTFLALTSNGQVNQVLAQRAAEEFQPPRVLAVVPGDLSQESEPVAIATSAASSSTTSPTSPKVQPAFVPKMPLKTWNRYLDDRDVRLGETVLQEPILVEQQVHLATLIADGKLMPLLVERDGQLQVASTEVLQEGDRLLYLWHNPKSKMLKRLGGSNPNARLMPERIAEVETLPQPSVEIEQLLSKSIAAAPVAEDVEGDRPDPTVSDEIPGATLDATPDETPDAVPSEPKSETPRAAADALTSGITPEDVSEASVS</sequence>
<dbReference type="PANTHER" id="PTHR32507">
    <property type="entry name" value="NA(+)/H(+) ANTIPORTER 1"/>
    <property type="match status" value="1"/>
</dbReference>
<evidence type="ECO:0000256" key="9">
    <source>
        <dbReference type="SAM" id="MobiDB-lite"/>
    </source>
</evidence>
<feature type="transmembrane region" description="Helical" evidence="10">
    <location>
        <begin position="182"/>
        <end position="204"/>
    </location>
</feature>
<dbReference type="AlphaFoldDB" id="A0A6M8BD51"/>
<feature type="transmembrane region" description="Helical" evidence="10">
    <location>
        <begin position="326"/>
        <end position="350"/>
    </location>
</feature>
<dbReference type="GO" id="GO:0005886">
    <property type="term" value="C:plasma membrane"/>
    <property type="evidence" value="ECO:0007669"/>
    <property type="project" value="UniProtKB-SubCell"/>
</dbReference>
<feature type="transmembrane region" description="Helical" evidence="10">
    <location>
        <begin position="7"/>
        <end position="36"/>
    </location>
</feature>
<keyword evidence="2" id="KW-0813">Transport</keyword>
<keyword evidence="5 10" id="KW-0812">Transmembrane</keyword>
<evidence type="ECO:0000259" key="12">
    <source>
        <dbReference type="Pfam" id="PF02254"/>
    </source>
</evidence>
<feature type="region of interest" description="Disordered" evidence="9">
    <location>
        <begin position="651"/>
        <end position="715"/>
    </location>
</feature>
<name>A0A6M8BD51_9CYAN</name>
<dbReference type="GO" id="GO:1902600">
    <property type="term" value="P:proton transmembrane transport"/>
    <property type="evidence" value="ECO:0007669"/>
    <property type="project" value="InterPro"/>
</dbReference>
<dbReference type="InterPro" id="IPR038770">
    <property type="entry name" value="Na+/solute_symporter_sf"/>
</dbReference>
<keyword evidence="8 10" id="KW-0472">Membrane</keyword>
<evidence type="ECO:0000256" key="1">
    <source>
        <dbReference type="ARBA" id="ARBA00004651"/>
    </source>
</evidence>
<feature type="transmembrane region" description="Helical" evidence="10">
    <location>
        <begin position="151"/>
        <end position="170"/>
    </location>
</feature>
<feature type="transmembrane region" description="Helical" evidence="10">
    <location>
        <begin position="48"/>
        <end position="66"/>
    </location>
</feature>
<dbReference type="Pfam" id="PF00999">
    <property type="entry name" value="Na_H_Exchanger"/>
    <property type="match status" value="1"/>
</dbReference>
<evidence type="ECO:0000256" key="4">
    <source>
        <dbReference type="ARBA" id="ARBA00022475"/>
    </source>
</evidence>
<keyword evidence="14" id="KW-1185">Reference proteome</keyword>
<keyword evidence="3" id="KW-0050">Antiport</keyword>
<evidence type="ECO:0000256" key="8">
    <source>
        <dbReference type="ARBA" id="ARBA00023136"/>
    </source>
</evidence>
<dbReference type="GO" id="GO:0015297">
    <property type="term" value="F:antiporter activity"/>
    <property type="evidence" value="ECO:0007669"/>
    <property type="project" value="UniProtKB-KW"/>
</dbReference>
<feature type="transmembrane region" description="Helical" evidence="10">
    <location>
        <begin position="267"/>
        <end position="289"/>
    </location>
</feature>
<accession>A0A6M8BD51</accession>
<dbReference type="Gene3D" id="3.40.50.720">
    <property type="entry name" value="NAD(P)-binding Rossmann-like Domain"/>
    <property type="match status" value="1"/>
</dbReference>
<keyword evidence="4" id="KW-1003">Cell membrane</keyword>
<feature type="transmembrane region" description="Helical" evidence="10">
    <location>
        <begin position="111"/>
        <end position="130"/>
    </location>
</feature>
<feature type="domain" description="Cation/H+ exchanger transmembrane" evidence="11">
    <location>
        <begin position="5"/>
        <end position="385"/>
    </location>
</feature>
<evidence type="ECO:0000313" key="14">
    <source>
        <dbReference type="Proteomes" id="UP000505210"/>
    </source>
</evidence>
<dbReference type="Gene3D" id="1.20.1530.20">
    <property type="match status" value="1"/>
</dbReference>
<feature type="transmembrane region" description="Helical" evidence="10">
    <location>
        <begin position="87"/>
        <end position="105"/>
    </location>
</feature>
<dbReference type="Pfam" id="PF02254">
    <property type="entry name" value="TrkA_N"/>
    <property type="match status" value="1"/>
</dbReference>
<dbReference type="EMBL" id="CP053661">
    <property type="protein sequence ID" value="QKD84744.1"/>
    <property type="molecule type" value="Genomic_DNA"/>
</dbReference>
<proteinExistence type="predicted"/>
<evidence type="ECO:0000256" key="2">
    <source>
        <dbReference type="ARBA" id="ARBA00022448"/>
    </source>
</evidence>
<dbReference type="GO" id="GO:0006813">
    <property type="term" value="P:potassium ion transport"/>
    <property type="evidence" value="ECO:0007669"/>
    <property type="project" value="InterPro"/>
</dbReference>
<evidence type="ECO:0000256" key="5">
    <source>
        <dbReference type="ARBA" id="ARBA00022692"/>
    </source>
</evidence>
<dbReference type="InterPro" id="IPR006153">
    <property type="entry name" value="Cation/H_exchanger_TM"/>
</dbReference>
<keyword evidence="7" id="KW-0406">Ion transport</keyword>
<dbReference type="InterPro" id="IPR003148">
    <property type="entry name" value="RCK_N"/>
</dbReference>
<feature type="transmembrane region" description="Helical" evidence="10">
    <location>
        <begin position="216"/>
        <end position="233"/>
    </location>
</feature>
<feature type="domain" description="RCK N-terminal" evidence="12">
    <location>
        <begin position="397"/>
        <end position="491"/>
    </location>
</feature>
<dbReference type="PANTHER" id="PTHR32507:SF0">
    <property type="entry name" value="NA(+)_H(+) ANTIPORTER 2-RELATED"/>
    <property type="match status" value="1"/>
</dbReference>
<evidence type="ECO:0000256" key="6">
    <source>
        <dbReference type="ARBA" id="ARBA00022989"/>
    </source>
</evidence>
<dbReference type="InterPro" id="IPR036291">
    <property type="entry name" value="NAD(P)-bd_dom_sf"/>
</dbReference>
<dbReference type="KEGG" id="theu:HPC62_03020"/>
<feature type="transmembrane region" description="Helical" evidence="10">
    <location>
        <begin position="239"/>
        <end position="255"/>
    </location>
</feature>
<dbReference type="SUPFAM" id="SSF51735">
    <property type="entry name" value="NAD(P)-binding Rossmann-fold domains"/>
    <property type="match status" value="1"/>
</dbReference>
<gene>
    <name evidence="13" type="ORF">HPC62_03020</name>
</gene>
<evidence type="ECO:0000256" key="7">
    <source>
        <dbReference type="ARBA" id="ARBA00023065"/>
    </source>
</evidence>
<comment type="subcellular location">
    <subcellularLocation>
        <location evidence="1">Cell membrane</location>
        <topology evidence="1">Multi-pass membrane protein</topology>
    </subcellularLocation>
</comment>
<evidence type="ECO:0000256" key="3">
    <source>
        <dbReference type="ARBA" id="ARBA00022449"/>
    </source>
</evidence>
<keyword evidence="6 10" id="KW-1133">Transmembrane helix</keyword>
<reference evidence="13 14" key="1">
    <citation type="submission" date="2020-05" db="EMBL/GenBank/DDBJ databases">
        <title>Complete genome sequence of of a novel Thermoleptolyngbya strain isolated from hot springs of Ganzi, Sichuan China.</title>
        <authorList>
            <person name="Tang J."/>
            <person name="Daroch M."/>
            <person name="Li L."/>
            <person name="Waleron K."/>
            <person name="Waleron M."/>
            <person name="Waleron M."/>
        </authorList>
    </citation>
    <scope>NUCLEOTIDE SEQUENCE [LARGE SCALE GENOMIC DNA]</scope>
    <source>
        <strain evidence="13 14">PKUAC-SCTA183</strain>
    </source>
</reference>
<organism evidence="13 14">
    <name type="scientific">Thermoleptolyngbya sichuanensis A183</name>
    <dbReference type="NCBI Taxonomy" id="2737172"/>
    <lineage>
        <taxon>Bacteria</taxon>
        <taxon>Bacillati</taxon>
        <taxon>Cyanobacteriota</taxon>
        <taxon>Cyanophyceae</taxon>
        <taxon>Oculatellales</taxon>
        <taxon>Oculatellaceae</taxon>
        <taxon>Thermoleptolyngbya</taxon>
        <taxon>Thermoleptolyngbya sichuanensis</taxon>
    </lineage>
</organism>
<feature type="transmembrane region" description="Helical" evidence="10">
    <location>
        <begin position="295"/>
        <end position="314"/>
    </location>
</feature>
<evidence type="ECO:0000259" key="11">
    <source>
        <dbReference type="Pfam" id="PF00999"/>
    </source>
</evidence>
<evidence type="ECO:0000256" key="10">
    <source>
        <dbReference type="SAM" id="Phobius"/>
    </source>
</evidence>
<dbReference type="Proteomes" id="UP000505210">
    <property type="component" value="Chromosome"/>
</dbReference>
<protein>
    <submittedName>
        <fullName evidence="13">Sodium:proton antiporter</fullName>
    </submittedName>
</protein>